<dbReference type="SUPFAM" id="SSF51735">
    <property type="entry name" value="NAD(P)-binding Rossmann-fold domains"/>
    <property type="match status" value="1"/>
</dbReference>
<dbReference type="InterPro" id="IPR004104">
    <property type="entry name" value="Gfo/Idh/MocA-like_OxRdtase_C"/>
</dbReference>
<dbReference type="RefSeq" id="WP_090521622.1">
    <property type="nucleotide sequence ID" value="NZ_FNAH01000002.1"/>
</dbReference>
<evidence type="ECO:0000313" key="3">
    <source>
        <dbReference type="EMBL" id="SDD77890.1"/>
    </source>
</evidence>
<gene>
    <name evidence="3" type="ORF">SAMN05421538_102412</name>
</gene>
<dbReference type="PANTHER" id="PTHR43593:SF1">
    <property type="entry name" value="INOSITOL 2-DEHYDROGENASE"/>
    <property type="match status" value="1"/>
</dbReference>
<dbReference type="Proteomes" id="UP000199344">
    <property type="component" value="Unassembled WGS sequence"/>
</dbReference>
<dbReference type="OrthoDB" id="9815825at2"/>
<evidence type="ECO:0000313" key="4">
    <source>
        <dbReference type="Proteomes" id="UP000199344"/>
    </source>
</evidence>
<dbReference type="SUPFAM" id="SSF55347">
    <property type="entry name" value="Glyceraldehyde-3-phosphate dehydrogenase-like, C-terminal domain"/>
    <property type="match status" value="1"/>
</dbReference>
<dbReference type="STRING" id="591205.SAMN05421538_102412"/>
<reference evidence="3 4" key="1">
    <citation type="submission" date="2016-10" db="EMBL/GenBank/DDBJ databases">
        <authorList>
            <person name="de Groot N.N."/>
        </authorList>
    </citation>
    <scope>NUCLEOTIDE SEQUENCE [LARGE SCALE GENOMIC DNA]</scope>
    <source>
        <strain evidence="3 4">DSM 22220</strain>
    </source>
</reference>
<dbReference type="EMBL" id="FNAH01000002">
    <property type="protein sequence ID" value="SDD77890.1"/>
    <property type="molecule type" value="Genomic_DNA"/>
</dbReference>
<dbReference type="Pfam" id="PF01408">
    <property type="entry name" value="GFO_IDH_MocA"/>
    <property type="match status" value="1"/>
</dbReference>
<feature type="domain" description="Gfo/Idh/MocA-like oxidoreductase N-terminal" evidence="1">
    <location>
        <begin position="5"/>
        <end position="123"/>
    </location>
</feature>
<dbReference type="AlphaFoldDB" id="A0A1G6XI99"/>
<organism evidence="3 4">
    <name type="scientific">Paracoccus isoporae</name>
    <dbReference type="NCBI Taxonomy" id="591205"/>
    <lineage>
        <taxon>Bacteria</taxon>
        <taxon>Pseudomonadati</taxon>
        <taxon>Pseudomonadota</taxon>
        <taxon>Alphaproteobacteria</taxon>
        <taxon>Rhodobacterales</taxon>
        <taxon>Paracoccaceae</taxon>
        <taxon>Paracoccus</taxon>
    </lineage>
</organism>
<dbReference type="Pfam" id="PF02894">
    <property type="entry name" value="GFO_IDH_MocA_C"/>
    <property type="match status" value="1"/>
</dbReference>
<dbReference type="InterPro" id="IPR050424">
    <property type="entry name" value="Gfo-Idh-MocA_inositol_DH"/>
</dbReference>
<sequence length="376" mass="41105">MSDRISYGIIGCGMMGQEHLRNIQLLPDTRIAAIFEPDGRMRQAAALIAPDAAFCDTLDDLLARVDLDCLVIASPNLDHIGQLERLAQTRHLPVLIEKPLFTRIEDRARLEALHRGYQAPIWVAMEYRYMPPIAVFLQKMPAVTGGLRMLSIREHRFPFLPKVGAWNRFNRNSGGTMVEKCCHFFDLMRLATGSEPRRVMASAGQAVNHLDERYGDETPDVWDHGFVIVDFDNGVRAMLDLCMFAEGARFQEEIAAVGPAGKIEALVPGPGRFWPAHLGDPPVAQIVESPRQPRGPVISGVPVDPALLAAGDHNGATFYQHQRFNAVVRGAAQPEVGVEDGMKAVLMGLAAQESALSGQAVTLDFGAGGADLARRA</sequence>
<feature type="domain" description="Gfo/Idh/MocA-like oxidoreductase C-terminal" evidence="2">
    <location>
        <begin position="147"/>
        <end position="363"/>
    </location>
</feature>
<dbReference type="InterPro" id="IPR036291">
    <property type="entry name" value="NAD(P)-bd_dom_sf"/>
</dbReference>
<name>A0A1G6XI99_9RHOB</name>
<keyword evidence="4" id="KW-1185">Reference proteome</keyword>
<dbReference type="Gene3D" id="3.30.360.10">
    <property type="entry name" value="Dihydrodipicolinate Reductase, domain 2"/>
    <property type="match status" value="1"/>
</dbReference>
<dbReference type="InterPro" id="IPR000683">
    <property type="entry name" value="Gfo/Idh/MocA-like_OxRdtase_N"/>
</dbReference>
<accession>A0A1G6XI99</accession>
<dbReference type="GO" id="GO:0000166">
    <property type="term" value="F:nucleotide binding"/>
    <property type="evidence" value="ECO:0007669"/>
    <property type="project" value="InterPro"/>
</dbReference>
<proteinExistence type="predicted"/>
<evidence type="ECO:0000259" key="2">
    <source>
        <dbReference type="Pfam" id="PF02894"/>
    </source>
</evidence>
<evidence type="ECO:0000259" key="1">
    <source>
        <dbReference type="Pfam" id="PF01408"/>
    </source>
</evidence>
<dbReference type="Gene3D" id="3.40.50.720">
    <property type="entry name" value="NAD(P)-binding Rossmann-like Domain"/>
    <property type="match status" value="1"/>
</dbReference>
<dbReference type="PANTHER" id="PTHR43593">
    <property type="match status" value="1"/>
</dbReference>
<protein>
    <submittedName>
        <fullName evidence="3">Predicted dehydrogenase</fullName>
    </submittedName>
</protein>